<evidence type="ECO:0000313" key="3">
    <source>
        <dbReference type="EMBL" id="MDN4121170.1"/>
    </source>
</evidence>
<dbReference type="Gene3D" id="3.10.129.10">
    <property type="entry name" value="Hotdog Thioesterase"/>
    <property type="match status" value="1"/>
</dbReference>
<dbReference type="CDD" id="cd03443">
    <property type="entry name" value="PaaI_thioesterase"/>
    <property type="match status" value="1"/>
</dbReference>
<evidence type="ECO:0000256" key="1">
    <source>
        <dbReference type="ARBA" id="ARBA00022801"/>
    </source>
</evidence>
<dbReference type="InterPro" id="IPR006683">
    <property type="entry name" value="Thioestr_dom"/>
</dbReference>
<accession>A0ABT8EIQ2</accession>
<dbReference type="SUPFAM" id="SSF54637">
    <property type="entry name" value="Thioesterase/thiol ester dehydrase-isomerase"/>
    <property type="match status" value="1"/>
</dbReference>
<dbReference type="InterPro" id="IPR029069">
    <property type="entry name" value="HotDog_dom_sf"/>
</dbReference>
<proteinExistence type="predicted"/>
<dbReference type="Pfam" id="PF03061">
    <property type="entry name" value="4HBT"/>
    <property type="match status" value="1"/>
</dbReference>
<dbReference type="PANTHER" id="PTHR42856">
    <property type="entry name" value="ACYL-COENZYME A THIOESTERASE PAAI"/>
    <property type="match status" value="1"/>
</dbReference>
<name>A0ABT8EIQ2_9BURK</name>
<evidence type="ECO:0000313" key="4">
    <source>
        <dbReference type="Proteomes" id="UP001168613"/>
    </source>
</evidence>
<sequence length="148" mass="16188">MTQNPTPTSLFPIPEGFTQARAKSPFNALCGPYYEKQEDGVDMCVAIHLENKHLNQQEMGHGGMLMALADNAMGEAARLGYATGTHVVTVSLTSEFMRPARLGDWIIARAYIRRSGRSLSFVDCTLSVNEQAIFKASAVFSVVRKTSS</sequence>
<dbReference type="Proteomes" id="UP001168613">
    <property type="component" value="Unassembled WGS sequence"/>
</dbReference>
<gene>
    <name evidence="3" type="ORF">LMS43_07715</name>
</gene>
<feature type="domain" description="Thioesterase" evidence="2">
    <location>
        <begin position="61"/>
        <end position="127"/>
    </location>
</feature>
<dbReference type="InterPro" id="IPR052723">
    <property type="entry name" value="Acyl-CoA_thioesterase_PaaI"/>
</dbReference>
<protein>
    <submittedName>
        <fullName evidence="3">PaaI family thioesterase</fullName>
    </submittedName>
</protein>
<reference evidence="3" key="1">
    <citation type="submission" date="2021-11" db="EMBL/GenBank/DDBJ databases">
        <title>Draft genome sequence of Alcaligenes endophyticus type strain CCUG 75668T.</title>
        <authorList>
            <person name="Salva-Serra F."/>
            <person name="Duran R.E."/>
            <person name="Seeger M."/>
            <person name="Moore E.R.B."/>
            <person name="Jaen-Luchoro D."/>
        </authorList>
    </citation>
    <scope>NUCLEOTIDE SEQUENCE</scope>
    <source>
        <strain evidence="3">CCUG 75668</strain>
    </source>
</reference>
<comment type="caution">
    <text evidence="3">The sequence shown here is derived from an EMBL/GenBank/DDBJ whole genome shotgun (WGS) entry which is preliminary data.</text>
</comment>
<dbReference type="InterPro" id="IPR003736">
    <property type="entry name" value="PAAI_dom"/>
</dbReference>
<organism evidence="3 4">
    <name type="scientific">Alcaligenes endophyticus</name>
    <dbReference type="NCBI Taxonomy" id="1929088"/>
    <lineage>
        <taxon>Bacteria</taxon>
        <taxon>Pseudomonadati</taxon>
        <taxon>Pseudomonadota</taxon>
        <taxon>Betaproteobacteria</taxon>
        <taxon>Burkholderiales</taxon>
        <taxon>Alcaligenaceae</taxon>
        <taxon>Alcaligenes</taxon>
    </lineage>
</organism>
<keyword evidence="4" id="KW-1185">Reference proteome</keyword>
<keyword evidence="1" id="KW-0378">Hydrolase</keyword>
<dbReference type="NCBIfam" id="TIGR00369">
    <property type="entry name" value="unchar_dom_1"/>
    <property type="match status" value="1"/>
</dbReference>
<dbReference type="RefSeq" id="WP_266124797.1">
    <property type="nucleotide sequence ID" value="NZ_JAJHNU010000001.1"/>
</dbReference>
<evidence type="ECO:0000259" key="2">
    <source>
        <dbReference type="Pfam" id="PF03061"/>
    </source>
</evidence>
<dbReference type="EMBL" id="JAJHNU010000001">
    <property type="protein sequence ID" value="MDN4121170.1"/>
    <property type="molecule type" value="Genomic_DNA"/>
</dbReference>
<dbReference type="PANTHER" id="PTHR42856:SF1">
    <property type="entry name" value="ACYL-COENZYME A THIOESTERASE PAAI"/>
    <property type="match status" value="1"/>
</dbReference>